<feature type="signal peptide" evidence="1">
    <location>
        <begin position="1"/>
        <end position="23"/>
    </location>
</feature>
<dbReference type="PROSITE" id="PS51257">
    <property type="entry name" value="PROKAR_LIPOPROTEIN"/>
    <property type="match status" value="1"/>
</dbReference>
<dbReference type="Pfam" id="PF14339">
    <property type="entry name" value="DUF4394"/>
    <property type="match status" value="1"/>
</dbReference>
<accession>A0ABV8DD20</accession>
<feature type="domain" description="DUF4394" evidence="2">
    <location>
        <begin position="48"/>
        <end position="295"/>
    </location>
</feature>
<dbReference type="Proteomes" id="UP001595693">
    <property type="component" value="Unassembled WGS sequence"/>
</dbReference>
<gene>
    <name evidence="3" type="ORF">ACFOW3_16430</name>
</gene>
<keyword evidence="1" id="KW-0732">Signal</keyword>
<evidence type="ECO:0000313" key="4">
    <source>
        <dbReference type="Proteomes" id="UP001595693"/>
    </source>
</evidence>
<evidence type="ECO:0000313" key="3">
    <source>
        <dbReference type="EMBL" id="MFC3936201.1"/>
    </source>
</evidence>
<proteinExistence type="predicted"/>
<dbReference type="InterPro" id="IPR025507">
    <property type="entry name" value="DUF4394"/>
</dbReference>
<reference evidence="4" key="1">
    <citation type="journal article" date="2019" name="Int. J. Syst. Evol. Microbiol.">
        <title>The Global Catalogue of Microorganisms (GCM) 10K type strain sequencing project: providing services to taxonomists for standard genome sequencing and annotation.</title>
        <authorList>
            <consortium name="The Broad Institute Genomics Platform"/>
            <consortium name="The Broad Institute Genome Sequencing Center for Infectious Disease"/>
            <person name="Wu L."/>
            <person name="Ma J."/>
        </authorList>
    </citation>
    <scope>NUCLEOTIDE SEQUENCE [LARGE SCALE GENOMIC DNA]</scope>
    <source>
        <strain evidence="4">CCUG 2113</strain>
    </source>
</reference>
<dbReference type="EMBL" id="JBHSAJ010000048">
    <property type="protein sequence ID" value="MFC3936201.1"/>
    <property type="molecule type" value="Genomic_DNA"/>
</dbReference>
<comment type="caution">
    <text evidence="3">The sequence shown here is derived from an EMBL/GenBank/DDBJ whole genome shotgun (WGS) entry which is preliminary data.</text>
</comment>
<sequence length="298" mass="31100">MKALSFPLVRHMAAAALVGAALAGCATAPAPETSQRELVVAITASHELITFHAGQPDRILERRPVTGLPAGERLVGIDFRVARGVLYALSQAGRLYTLDIPTGALRPVGPAPAVLGLRGTAFGFDFNPAADRIRVVSNTGQNLRLHPDTGAAVDGDPAVEGVQPDPALRYAWSDTHAGRNPDIAGAAYTYNAQDSKITTNYAIDRTLGVLVMQGSREGTTPVVSPNTGQLRTVGSLGLPRLTDVAFDISDVGNTALIAVRTSVDSHTRLHLVDLRTGASRPLGTVGEGAPLLGMAIEP</sequence>
<dbReference type="SUPFAM" id="SSF75011">
    <property type="entry name" value="3-carboxy-cis,cis-mucoante lactonizing enzyme"/>
    <property type="match status" value="1"/>
</dbReference>
<protein>
    <submittedName>
        <fullName evidence="3">DUF4394 domain-containing protein</fullName>
    </submittedName>
</protein>
<keyword evidence="4" id="KW-1185">Reference proteome</keyword>
<organism evidence="3 4">
    <name type="scientific">Acidovorax facilis</name>
    <dbReference type="NCBI Taxonomy" id="12917"/>
    <lineage>
        <taxon>Bacteria</taxon>
        <taxon>Pseudomonadati</taxon>
        <taxon>Pseudomonadota</taxon>
        <taxon>Betaproteobacteria</taxon>
        <taxon>Burkholderiales</taxon>
        <taxon>Comamonadaceae</taxon>
        <taxon>Acidovorax</taxon>
    </lineage>
</organism>
<name>A0ABV8DD20_9BURK</name>
<feature type="chain" id="PRO_5046320303" evidence="1">
    <location>
        <begin position="24"/>
        <end position="298"/>
    </location>
</feature>
<evidence type="ECO:0000256" key="1">
    <source>
        <dbReference type="SAM" id="SignalP"/>
    </source>
</evidence>
<evidence type="ECO:0000259" key="2">
    <source>
        <dbReference type="Pfam" id="PF14339"/>
    </source>
</evidence>
<dbReference type="RefSeq" id="WP_055400137.1">
    <property type="nucleotide sequence ID" value="NZ_JAMXAX010000094.1"/>
</dbReference>